<dbReference type="Proteomes" id="UP001487740">
    <property type="component" value="Unassembled WGS sequence"/>
</dbReference>
<protein>
    <submittedName>
        <fullName evidence="2">Uncharacterized protein</fullName>
    </submittedName>
</protein>
<dbReference type="EMBL" id="JARAKH010000034">
    <property type="protein sequence ID" value="KAK8384957.1"/>
    <property type="molecule type" value="Genomic_DNA"/>
</dbReference>
<keyword evidence="3" id="KW-1185">Reference proteome</keyword>
<gene>
    <name evidence="2" type="ORF">O3P69_014491</name>
</gene>
<evidence type="ECO:0000313" key="3">
    <source>
        <dbReference type="Proteomes" id="UP001487740"/>
    </source>
</evidence>
<evidence type="ECO:0000313" key="2">
    <source>
        <dbReference type="EMBL" id="KAK8384957.1"/>
    </source>
</evidence>
<dbReference type="AlphaFoldDB" id="A0AAW0TC63"/>
<sequence>MIILKEHVQARQSLHRSRKAFVSPHRPIQTREGLGPPRRSRGVCFTDWSRCLYQIFTVPPHRQHRTKNYAPRYEPPRN</sequence>
<reference evidence="2 3" key="1">
    <citation type="submission" date="2023-03" db="EMBL/GenBank/DDBJ databases">
        <title>High-quality genome of Scylla paramamosain provides insights in environmental adaptation.</title>
        <authorList>
            <person name="Zhang L."/>
        </authorList>
    </citation>
    <scope>NUCLEOTIDE SEQUENCE [LARGE SCALE GENOMIC DNA]</scope>
    <source>
        <strain evidence="2">LZ_2023a</strain>
        <tissue evidence="2">Muscle</tissue>
    </source>
</reference>
<evidence type="ECO:0000256" key="1">
    <source>
        <dbReference type="SAM" id="MobiDB-lite"/>
    </source>
</evidence>
<accession>A0AAW0TC63</accession>
<feature type="region of interest" description="Disordered" evidence="1">
    <location>
        <begin position="15"/>
        <end position="39"/>
    </location>
</feature>
<name>A0AAW0TC63_SCYPA</name>
<organism evidence="2 3">
    <name type="scientific">Scylla paramamosain</name>
    <name type="common">Mud crab</name>
    <dbReference type="NCBI Taxonomy" id="85552"/>
    <lineage>
        <taxon>Eukaryota</taxon>
        <taxon>Metazoa</taxon>
        <taxon>Ecdysozoa</taxon>
        <taxon>Arthropoda</taxon>
        <taxon>Crustacea</taxon>
        <taxon>Multicrustacea</taxon>
        <taxon>Malacostraca</taxon>
        <taxon>Eumalacostraca</taxon>
        <taxon>Eucarida</taxon>
        <taxon>Decapoda</taxon>
        <taxon>Pleocyemata</taxon>
        <taxon>Brachyura</taxon>
        <taxon>Eubrachyura</taxon>
        <taxon>Portunoidea</taxon>
        <taxon>Portunidae</taxon>
        <taxon>Portuninae</taxon>
        <taxon>Scylla</taxon>
    </lineage>
</organism>
<proteinExistence type="predicted"/>
<comment type="caution">
    <text evidence="2">The sequence shown here is derived from an EMBL/GenBank/DDBJ whole genome shotgun (WGS) entry which is preliminary data.</text>
</comment>